<dbReference type="InterPro" id="IPR000326">
    <property type="entry name" value="PAP2/HPO"/>
</dbReference>
<evidence type="ECO:0000313" key="4">
    <source>
        <dbReference type="Proteomes" id="UP000321907"/>
    </source>
</evidence>
<dbReference type="SUPFAM" id="SSF48317">
    <property type="entry name" value="Acid phosphatase/Vanadium-dependent haloperoxidase"/>
    <property type="match status" value="1"/>
</dbReference>
<gene>
    <name evidence="3" type="ORF">FUA23_17040</name>
</gene>
<dbReference type="Pfam" id="PF01569">
    <property type="entry name" value="PAP2"/>
    <property type="match status" value="1"/>
</dbReference>
<proteinExistence type="predicted"/>
<dbReference type="Gene3D" id="1.20.144.10">
    <property type="entry name" value="Phosphatidic acid phosphatase type 2/haloperoxidase"/>
    <property type="match status" value="1"/>
</dbReference>
<accession>A0A5C7FKL5</accession>
<comment type="caution">
    <text evidence="3">The sequence shown here is derived from an EMBL/GenBank/DDBJ whole genome shotgun (WGS) entry which is preliminary data.</text>
</comment>
<dbReference type="RefSeq" id="WP_147931976.1">
    <property type="nucleotide sequence ID" value="NZ_VOXD01000030.1"/>
</dbReference>
<dbReference type="CDD" id="cd01610">
    <property type="entry name" value="PAP2_like"/>
    <property type="match status" value="1"/>
</dbReference>
<feature type="signal peptide" evidence="1">
    <location>
        <begin position="1"/>
        <end position="20"/>
    </location>
</feature>
<evidence type="ECO:0000259" key="2">
    <source>
        <dbReference type="Pfam" id="PF01569"/>
    </source>
</evidence>
<keyword evidence="1" id="KW-0732">Signal</keyword>
<feature type="chain" id="PRO_5022692688" evidence="1">
    <location>
        <begin position="21"/>
        <end position="286"/>
    </location>
</feature>
<feature type="domain" description="Phosphatidic acid phosphatase type 2/haloperoxidase" evidence="2">
    <location>
        <begin position="149"/>
        <end position="258"/>
    </location>
</feature>
<dbReference type="Proteomes" id="UP000321907">
    <property type="component" value="Unassembled WGS sequence"/>
</dbReference>
<dbReference type="OrthoDB" id="9806134at2"/>
<name>A0A5C7FKL5_9BACT</name>
<evidence type="ECO:0000256" key="1">
    <source>
        <dbReference type="SAM" id="SignalP"/>
    </source>
</evidence>
<keyword evidence="4" id="KW-1185">Reference proteome</keyword>
<evidence type="ECO:0000313" key="3">
    <source>
        <dbReference type="EMBL" id="TXF87865.1"/>
    </source>
</evidence>
<protein>
    <submittedName>
        <fullName evidence="3">Phosphatase PAP2 family protein</fullName>
    </submittedName>
</protein>
<reference evidence="3 4" key="1">
    <citation type="submission" date="2019-08" db="EMBL/GenBank/DDBJ databases">
        <title>Lewinella sp. strain SSH13 Genome sequencing and assembly.</title>
        <authorList>
            <person name="Kim I."/>
        </authorList>
    </citation>
    <scope>NUCLEOTIDE SEQUENCE [LARGE SCALE GENOMIC DNA]</scope>
    <source>
        <strain evidence="3 4">SSH13</strain>
    </source>
</reference>
<dbReference type="EMBL" id="VOXD01000030">
    <property type="protein sequence ID" value="TXF87865.1"/>
    <property type="molecule type" value="Genomic_DNA"/>
</dbReference>
<dbReference type="AlphaFoldDB" id="A0A5C7FKL5"/>
<dbReference type="InterPro" id="IPR036938">
    <property type="entry name" value="PAP2/HPO_sf"/>
</dbReference>
<organism evidence="3 4">
    <name type="scientific">Neolewinella aurantiaca</name>
    <dbReference type="NCBI Taxonomy" id="2602767"/>
    <lineage>
        <taxon>Bacteria</taxon>
        <taxon>Pseudomonadati</taxon>
        <taxon>Bacteroidota</taxon>
        <taxon>Saprospiria</taxon>
        <taxon>Saprospirales</taxon>
        <taxon>Lewinellaceae</taxon>
        <taxon>Neolewinella</taxon>
    </lineage>
</organism>
<sequence>MNLRLLFFTALLAASTVMSAQVQDTLPAQDYDIHAVNPWVSIPLIIAGTYLSATRLKTLQDVPALSPTEIATLNPDDVPGFDRWAIEQPVREDDWAGVVSDQLFAAGELVPLTLLIWKKYRKDFLPIGLMFLEAQATQGLFYGYAPFGPTGVERFRPRVYVDEYAADDKFNGQTRNSMFSGHVSTTSTGFYFVAKIIDDYNPDLTGGQKVMLYGAASIPGLFSGYLRVRAFKHFPTDSLIGLGVGAFSGIMIPNFHRWWAERHRSRAMLQPIMGNGAAGMSFNLKF</sequence>